<dbReference type="AlphaFoldDB" id="D9QPP0"/>
<evidence type="ECO:0000259" key="1">
    <source>
        <dbReference type="SMART" id="SM00849"/>
    </source>
</evidence>
<dbReference type="InterPro" id="IPR036866">
    <property type="entry name" value="RibonucZ/Hydroxyglut_hydro"/>
</dbReference>
<dbReference type="KEGG" id="aar:Acear_0951"/>
<evidence type="ECO:0000313" key="3">
    <source>
        <dbReference type="Proteomes" id="UP000001661"/>
    </source>
</evidence>
<dbReference type="SUPFAM" id="SSF56281">
    <property type="entry name" value="Metallo-hydrolase/oxidoreductase"/>
    <property type="match status" value="1"/>
</dbReference>
<dbReference type="Gene3D" id="3.60.15.10">
    <property type="entry name" value="Ribonuclease Z/Hydroxyacylglutathione hydrolase-like"/>
    <property type="match status" value="1"/>
</dbReference>
<keyword evidence="2" id="KW-0378">Hydrolase</keyword>
<organism evidence="2 3">
    <name type="scientific">Acetohalobium arabaticum (strain ATCC 49924 / DSM 5501 / Z-7288)</name>
    <dbReference type="NCBI Taxonomy" id="574087"/>
    <lineage>
        <taxon>Bacteria</taxon>
        <taxon>Bacillati</taxon>
        <taxon>Bacillota</taxon>
        <taxon>Clostridia</taxon>
        <taxon>Halanaerobiales</taxon>
        <taxon>Halobacteroidaceae</taxon>
        <taxon>Acetohalobium</taxon>
    </lineage>
</organism>
<sequence length="260" mass="29133">MSLQEEIKKLEVSTGNIAIFWLGNAGFVLKSAQGEIIYIDPYLSNCAERLYGFQRIYPSLITEDEVEADYVLISHEHGDHLDVDSIPSIMEQEEIKLIAPQPCIDKCCNLGVNKDKLLQVEEGSEVELNSCKVRVVFADHGDLAPQAVGYMLDFAGTKVYYTGDTAYTPDKMELAFGMEPEVLIAPINGKFNNLNPLEAALVTRDCKVEVVIPSHFWMFAEHNGNPGEFVEYVDYIAPEAESELITLGDYYLYSGNEENR</sequence>
<feature type="domain" description="Metallo-beta-lactamase" evidence="1">
    <location>
        <begin position="23"/>
        <end position="215"/>
    </location>
</feature>
<protein>
    <submittedName>
        <fullName evidence="2">Metal-dependent hydrolase</fullName>
    </submittedName>
</protein>
<dbReference type="InterPro" id="IPR050114">
    <property type="entry name" value="UPF0173_UPF0282_UlaG_hydrolase"/>
</dbReference>
<dbReference type="STRING" id="574087.Acear_0951"/>
<reference evidence="2 3" key="1">
    <citation type="journal article" date="2010" name="Stand. Genomic Sci.">
        <title>Complete genome sequence of Acetohalobium arabaticum type strain (Z-7288).</title>
        <authorList>
            <person name="Sikorski J."/>
            <person name="Lapidus A."/>
            <person name="Chertkov O."/>
            <person name="Lucas S."/>
            <person name="Copeland A."/>
            <person name="Glavina Del Rio T."/>
            <person name="Nolan M."/>
            <person name="Tice H."/>
            <person name="Cheng J.F."/>
            <person name="Han C."/>
            <person name="Brambilla E."/>
            <person name="Pitluck S."/>
            <person name="Liolios K."/>
            <person name="Ivanova N."/>
            <person name="Mavromatis K."/>
            <person name="Mikhailova N."/>
            <person name="Pati A."/>
            <person name="Bruce D."/>
            <person name="Detter C."/>
            <person name="Tapia R."/>
            <person name="Goodwin L."/>
            <person name="Chen A."/>
            <person name="Palaniappan K."/>
            <person name="Land M."/>
            <person name="Hauser L."/>
            <person name="Chang Y.J."/>
            <person name="Jeffries C.D."/>
            <person name="Rohde M."/>
            <person name="Goker M."/>
            <person name="Spring S."/>
            <person name="Woyke T."/>
            <person name="Bristow J."/>
            <person name="Eisen J.A."/>
            <person name="Markowitz V."/>
            <person name="Hugenholtz P."/>
            <person name="Kyrpides N.C."/>
            <person name="Klenk H.P."/>
        </authorList>
    </citation>
    <scope>NUCLEOTIDE SEQUENCE [LARGE SCALE GENOMIC DNA]</scope>
    <source>
        <strain evidence="3">ATCC 49924 / DSM 5501 / Z-7288</strain>
    </source>
</reference>
<dbReference type="InterPro" id="IPR001279">
    <property type="entry name" value="Metallo-B-lactamas"/>
</dbReference>
<dbReference type="eggNOG" id="COG2220">
    <property type="taxonomic scope" value="Bacteria"/>
</dbReference>
<evidence type="ECO:0000313" key="2">
    <source>
        <dbReference type="EMBL" id="ADL12481.1"/>
    </source>
</evidence>
<dbReference type="SMART" id="SM00849">
    <property type="entry name" value="Lactamase_B"/>
    <property type="match status" value="1"/>
</dbReference>
<gene>
    <name evidence="2" type="ordered locus">Acear_0951</name>
</gene>
<name>D9QPP0_ACEAZ</name>
<proteinExistence type="predicted"/>
<dbReference type="HOGENOM" id="CLU_020884_3_0_9"/>
<dbReference type="Pfam" id="PF13483">
    <property type="entry name" value="Lactamase_B_3"/>
    <property type="match status" value="1"/>
</dbReference>
<dbReference type="PANTHER" id="PTHR43546:SF3">
    <property type="entry name" value="UPF0173 METAL-DEPENDENT HYDROLASE MJ1163"/>
    <property type="match status" value="1"/>
</dbReference>
<dbReference type="OrthoDB" id="9789133at2"/>
<dbReference type="PANTHER" id="PTHR43546">
    <property type="entry name" value="UPF0173 METAL-DEPENDENT HYDROLASE MJ1163-RELATED"/>
    <property type="match status" value="1"/>
</dbReference>
<dbReference type="EMBL" id="CP002105">
    <property type="protein sequence ID" value="ADL12481.1"/>
    <property type="molecule type" value="Genomic_DNA"/>
</dbReference>
<dbReference type="Proteomes" id="UP000001661">
    <property type="component" value="Chromosome"/>
</dbReference>
<dbReference type="GO" id="GO:0016787">
    <property type="term" value="F:hydrolase activity"/>
    <property type="evidence" value="ECO:0007669"/>
    <property type="project" value="UniProtKB-KW"/>
</dbReference>
<accession>D9QPP0</accession>
<dbReference type="RefSeq" id="WP_013277927.1">
    <property type="nucleotide sequence ID" value="NC_014378.1"/>
</dbReference>
<keyword evidence="3" id="KW-1185">Reference proteome</keyword>